<evidence type="ECO:0008006" key="4">
    <source>
        <dbReference type="Google" id="ProtNLM"/>
    </source>
</evidence>
<evidence type="ECO:0000256" key="1">
    <source>
        <dbReference type="SAM" id="MobiDB-lite"/>
    </source>
</evidence>
<reference evidence="2 3" key="1">
    <citation type="journal article" date="2014" name="Genome Announc.">
        <title>Draft Genome Sequence of Propane- and Butane-Oxidizing Actinobacterium Rhodococcus ruber IEGM 231.</title>
        <authorList>
            <person name="Ivshina I.B."/>
            <person name="Kuyukina M.S."/>
            <person name="Krivoruchko A.V."/>
            <person name="Barbe V."/>
            <person name="Fischer C."/>
        </authorList>
    </citation>
    <scope>NUCLEOTIDE SEQUENCE [LARGE SCALE GENOMIC DNA]</scope>
</reference>
<feature type="compositionally biased region" description="Polar residues" evidence="1">
    <location>
        <begin position="7"/>
        <end position="30"/>
    </location>
</feature>
<evidence type="ECO:0000313" key="3">
    <source>
        <dbReference type="Proteomes" id="UP000042997"/>
    </source>
</evidence>
<feature type="compositionally biased region" description="Basic residues" evidence="1">
    <location>
        <begin position="84"/>
        <end position="93"/>
    </location>
</feature>
<organism evidence="2 3">
    <name type="scientific">Rhodococcus ruber</name>
    <dbReference type="NCBI Taxonomy" id="1830"/>
    <lineage>
        <taxon>Bacteria</taxon>
        <taxon>Bacillati</taxon>
        <taxon>Actinomycetota</taxon>
        <taxon>Actinomycetes</taxon>
        <taxon>Mycobacteriales</taxon>
        <taxon>Nocardiaceae</taxon>
        <taxon>Rhodococcus</taxon>
    </lineage>
</organism>
<protein>
    <recommendedName>
        <fullName evidence="4">ATP/GTP-binding protein</fullName>
    </recommendedName>
</protein>
<feature type="compositionally biased region" description="Basic residues" evidence="1">
    <location>
        <begin position="128"/>
        <end position="137"/>
    </location>
</feature>
<sequence>MWRRTCRNCSPSTSKPSGAATPSSGVSTRRPSVRWTCCAGTRTAARWPSRSRGEARSTASNSSRGISSCSTGTRCSRRSAVSSRHNRSSRRPRPWPPTAVSAASCSTTRRCAAPRATSSGCSEMPRRNTPRSQRRRRPETGASAFSGATSRTESGPWGAESERYTVRTVPGSRATKAYRCPGCDHEIAPGTPHVVAWPTDDIGGADERRHWHNGCWSGRGTRGPTRRWS</sequence>
<proteinExistence type="predicted"/>
<dbReference type="AlphaFoldDB" id="A0A098BIB5"/>
<feature type="compositionally biased region" description="Polar residues" evidence="1">
    <location>
        <begin position="57"/>
        <end position="66"/>
    </location>
</feature>
<name>A0A098BIB5_9NOCA</name>
<feature type="region of interest" description="Disordered" evidence="1">
    <location>
        <begin position="44"/>
        <end position="161"/>
    </location>
</feature>
<gene>
    <name evidence="2" type="ORF">RHRU231_420003</name>
</gene>
<dbReference type="EMBL" id="CCSD01000053">
    <property type="protein sequence ID" value="CDZ88454.1"/>
    <property type="molecule type" value="Genomic_DNA"/>
</dbReference>
<evidence type="ECO:0000313" key="2">
    <source>
        <dbReference type="EMBL" id="CDZ88454.1"/>
    </source>
</evidence>
<accession>A0A098BIB5</accession>
<feature type="region of interest" description="Disordered" evidence="1">
    <location>
        <begin position="1"/>
        <end position="32"/>
    </location>
</feature>
<feature type="compositionally biased region" description="Low complexity" evidence="1">
    <location>
        <begin position="67"/>
        <end position="83"/>
    </location>
</feature>
<dbReference type="Proteomes" id="UP000042997">
    <property type="component" value="Unassembled WGS sequence"/>
</dbReference>